<dbReference type="PANTHER" id="PTHR45138:SF24">
    <property type="entry name" value="DIGUANYLATE CYCLASE DGCC-RELATED"/>
    <property type="match status" value="1"/>
</dbReference>
<evidence type="ECO:0000256" key="1">
    <source>
        <dbReference type="ARBA" id="ARBA00012528"/>
    </source>
</evidence>
<dbReference type="NCBIfam" id="TIGR00254">
    <property type="entry name" value="GGDEF"/>
    <property type="match status" value="2"/>
</dbReference>
<dbReference type="PANTHER" id="PTHR45138">
    <property type="entry name" value="REGULATORY COMPONENTS OF SENSORY TRANSDUCTION SYSTEM"/>
    <property type="match status" value="1"/>
</dbReference>
<dbReference type="GO" id="GO:1902201">
    <property type="term" value="P:negative regulation of bacterial-type flagellum-dependent cell motility"/>
    <property type="evidence" value="ECO:0007669"/>
    <property type="project" value="TreeGrafter"/>
</dbReference>
<dbReference type="SMART" id="SM00267">
    <property type="entry name" value="GGDEF"/>
    <property type="match status" value="2"/>
</dbReference>
<dbReference type="InterPro" id="IPR000160">
    <property type="entry name" value="GGDEF_dom"/>
</dbReference>
<dbReference type="GO" id="GO:0052621">
    <property type="term" value="F:diguanylate cyclase activity"/>
    <property type="evidence" value="ECO:0007669"/>
    <property type="project" value="UniProtKB-EC"/>
</dbReference>
<evidence type="ECO:0000259" key="2">
    <source>
        <dbReference type="PROSITE" id="PS50887"/>
    </source>
</evidence>
<dbReference type="RefSeq" id="WP_133701690.1">
    <property type="nucleotide sequence ID" value="NZ_SNXS01000004.1"/>
</dbReference>
<dbReference type="CDD" id="cd01949">
    <property type="entry name" value="GGDEF"/>
    <property type="match status" value="2"/>
</dbReference>
<dbReference type="PROSITE" id="PS50887">
    <property type="entry name" value="GGDEF"/>
    <property type="match status" value="2"/>
</dbReference>
<dbReference type="OrthoDB" id="9813903at2"/>
<gene>
    <name evidence="3" type="ORF">DES47_104106</name>
</gene>
<dbReference type="InterPro" id="IPR029787">
    <property type="entry name" value="Nucleotide_cyclase"/>
</dbReference>
<protein>
    <recommendedName>
        <fullName evidence="1">diguanylate cyclase</fullName>
        <ecNumber evidence="1">2.7.7.65</ecNumber>
    </recommendedName>
</protein>
<feature type="domain" description="GGDEF" evidence="2">
    <location>
        <begin position="154"/>
        <end position="294"/>
    </location>
</feature>
<sequence length="499" mass="54428">MDTTRVVWVATSDTGAELAPLLEALGALGLSARSCLPGDSWQLKAELRVLPAYAFAGPDELQAEYLQDTRPTLVLTSAEAQELSVLGYLSEHDDLAPFTPRADLLALRLERLARRASQVKRAAPPQTDALTGLPNRERFDAELTQCLVNLSADVHKAAVFLDLDQFSQVNEQYGRLGGDLVLVQMAMLLGSELAPSDLLARVGADKFVCLLSRYDRATLLADARLLVQRIAQHQFMIDAHAAEGAAPTHLSLTASAGLAFLAPGAPAPELWRQLDVAVFEAKTAGRNRLEVYAAPVGIRPLGSTPQEQAQLQHLLNVTKVVSERMDQLLKPVGPNAGDAVLRESYQDPLTQLNNRRYFDLRLEREFGSARKHGRPLSLAWMDISHLHDLNQRYGWAAGDKALQHFAELAQGSIRLVDWLARVSGQEFCLVMPDTDLAEGRQVAERIRAKLQAGTLNAPDGRPVTLTLSLGVAQIDDALQQPEELIALAQSALRHDKAGA</sequence>
<proteinExistence type="predicted"/>
<dbReference type="InterPro" id="IPR043128">
    <property type="entry name" value="Rev_trsase/Diguanyl_cyclase"/>
</dbReference>
<reference evidence="3 4" key="1">
    <citation type="submission" date="2019-03" db="EMBL/GenBank/DDBJ databases">
        <title>Genomic Encyclopedia of Type Strains, Phase IV (KMG-IV): sequencing the most valuable type-strain genomes for metagenomic binning, comparative biology and taxonomic classification.</title>
        <authorList>
            <person name="Goeker M."/>
        </authorList>
    </citation>
    <scope>NUCLEOTIDE SEQUENCE [LARGE SCALE GENOMIC DNA]</scope>
    <source>
        <strain evidence="3 4">DSM 16998</strain>
    </source>
</reference>
<dbReference type="GO" id="GO:0005886">
    <property type="term" value="C:plasma membrane"/>
    <property type="evidence" value="ECO:0007669"/>
    <property type="project" value="TreeGrafter"/>
</dbReference>
<name>A0A4V3CT91_9BURK</name>
<dbReference type="EMBL" id="SNXS01000004">
    <property type="protein sequence ID" value="TDP63824.1"/>
    <property type="molecule type" value="Genomic_DNA"/>
</dbReference>
<dbReference type="InParanoid" id="A0A4V3CT91"/>
<evidence type="ECO:0000313" key="3">
    <source>
        <dbReference type="EMBL" id="TDP63824.1"/>
    </source>
</evidence>
<dbReference type="InterPro" id="IPR050469">
    <property type="entry name" value="Diguanylate_Cyclase"/>
</dbReference>
<evidence type="ECO:0000313" key="4">
    <source>
        <dbReference type="Proteomes" id="UP000295361"/>
    </source>
</evidence>
<dbReference type="EC" id="2.7.7.65" evidence="1"/>
<feature type="domain" description="GGDEF" evidence="2">
    <location>
        <begin position="374"/>
        <end position="499"/>
    </location>
</feature>
<comment type="caution">
    <text evidence="3">The sequence shown here is derived from an EMBL/GenBank/DDBJ whole genome shotgun (WGS) entry which is preliminary data.</text>
</comment>
<accession>A0A4V3CT91</accession>
<organism evidence="3 4">
    <name type="scientific">Roseateles toxinivorans</name>
    <dbReference type="NCBI Taxonomy" id="270368"/>
    <lineage>
        <taxon>Bacteria</taxon>
        <taxon>Pseudomonadati</taxon>
        <taxon>Pseudomonadota</taxon>
        <taxon>Betaproteobacteria</taxon>
        <taxon>Burkholderiales</taxon>
        <taxon>Sphaerotilaceae</taxon>
        <taxon>Roseateles</taxon>
    </lineage>
</organism>
<dbReference type="AlphaFoldDB" id="A0A4V3CT91"/>
<dbReference type="Gene3D" id="3.30.70.270">
    <property type="match status" value="2"/>
</dbReference>
<dbReference type="Pfam" id="PF00990">
    <property type="entry name" value="GGDEF"/>
    <property type="match status" value="2"/>
</dbReference>
<dbReference type="SUPFAM" id="SSF55073">
    <property type="entry name" value="Nucleotide cyclase"/>
    <property type="match status" value="2"/>
</dbReference>
<keyword evidence="4" id="KW-1185">Reference proteome</keyword>
<dbReference type="GO" id="GO:0043709">
    <property type="term" value="P:cell adhesion involved in single-species biofilm formation"/>
    <property type="evidence" value="ECO:0007669"/>
    <property type="project" value="TreeGrafter"/>
</dbReference>
<dbReference type="Proteomes" id="UP000295361">
    <property type="component" value="Unassembled WGS sequence"/>
</dbReference>